<dbReference type="Proteomes" id="UP001497493">
    <property type="component" value="Chromosome"/>
</dbReference>
<organism evidence="1 2">
    <name type="scientific">Candidatus Methylocalor cossyra</name>
    <dbReference type="NCBI Taxonomy" id="3108543"/>
    <lineage>
        <taxon>Bacteria</taxon>
        <taxon>Pseudomonadati</taxon>
        <taxon>Pseudomonadota</taxon>
        <taxon>Gammaproteobacteria</taxon>
        <taxon>Methylococcales</taxon>
        <taxon>Methylococcaceae</taxon>
        <taxon>Candidatus Methylocalor</taxon>
    </lineage>
</organism>
<evidence type="ECO:0000313" key="2">
    <source>
        <dbReference type="Proteomes" id="UP001497493"/>
    </source>
</evidence>
<sequence>MSLNIIRECPVDTWDAPPGEAVSEGWEEVLESGQVIYLPRLAFPLSEAERPFLSPAWSDHRAKNISLRGEGGELRGARGTPAELERLRALVARFAASATRLVDRLLPRYRGFLRRGQTSFRPHPAAGRQTSWRKDDSRLHVDSFPSNPTGGARLLRVFSNVNPHGQARIWRVGEPFERLAERFLPKTTRPFPGSAWVLERLGITKSRRTEYDHLMGQLHDLAKADTDYQALSPQQSFAFAAGSTWIVYSDQVQHAVMSGALLLEQTFYLDVAQMVRPDTAPLKVLERLTGRPLR</sequence>
<accession>A0ABM9NHX5</accession>
<dbReference type="EMBL" id="OZ026884">
    <property type="protein sequence ID" value="CAL1240166.1"/>
    <property type="molecule type" value="Genomic_DNA"/>
</dbReference>
<name>A0ABM9NHX5_9GAMM</name>
<dbReference type="InterPro" id="IPR021266">
    <property type="entry name" value="Kdo_hydroxlase"/>
</dbReference>
<keyword evidence="2" id="KW-1185">Reference proteome</keyword>
<protein>
    <submittedName>
        <fullName evidence="1">3-deoxy-D-manno-oct-2-ulosonic acid (Kdo) hydroxylase</fullName>
    </submittedName>
</protein>
<reference evidence="1 2" key="1">
    <citation type="submission" date="2024-04" db="EMBL/GenBank/DDBJ databases">
        <authorList>
            <person name="Cremers G."/>
        </authorList>
    </citation>
    <scope>NUCLEOTIDE SEQUENCE [LARGE SCALE GENOMIC DNA]</scope>
    <source>
        <strain evidence="1">MeCH1-AG</strain>
    </source>
</reference>
<dbReference type="RefSeq" id="WP_348759670.1">
    <property type="nucleotide sequence ID" value="NZ_OZ026884.1"/>
</dbReference>
<gene>
    <name evidence="1" type="ORF">MECH1_V1_1390</name>
</gene>
<evidence type="ECO:0000313" key="1">
    <source>
        <dbReference type="EMBL" id="CAL1240166.1"/>
    </source>
</evidence>
<proteinExistence type="predicted"/>
<dbReference type="Pfam" id="PF11004">
    <property type="entry name" value="Kdo_hydroxy"/>
    <property type="match status" value="1"/>
</dbReference>